<dbReference type="EMBL" id="QZWB01000009">
    <property type="protein sequence ID" value="RJT46231.1"/>
    <property type="molecule type" value="Genomic_DNA"/>
</dbReference>
<evidence type="ECO:0000313" key="3">
    <source>
        <dbReference type="EMBL" id="RJT46231.1"/>
    </source>
</evidence>
<evidence type="ECO:0000259" key="1">
    <source>
        <dbReference type="Pfam" id="PF08975"/>
    </source>
</evidence>
<dbReference type="InterPro" id="IPR015069">
    <property type="entry name" value="2H-PEstase_DUF1868"/>
</dbReference>
<dbReference type="EMBL" id="QCXM01000004">
    <property type="protein sequence ID" value="PUT48423.1"/>
    <property type="molecule type" value="Genomic_DNA"/>
</dbReference>
<reference evidence="2 5" key="1">
    <citation type="submission" date="2018-04" db="EMBL/GenBank/DDBJ databases">
        <title>Whole genome sequence comparison of clinical and drinking water Legionella pneumophila isolates associated with the Flint Water Crisis.</title>
        <authorList>
            <person name="Garner E."/>
            <person name="Brown C."/>
            <person name="Schwake O."/>
            <person name="Coil D."/>
            <person name="Jospin G."/>
            <person name="Eisen J."/>
            <person name="Edwards M."/>
            <person name="Pruden A."/>
        </authorList>
    </citation>
    <scope>NUCLEOTIDE SEQUENCE [LARGE SCALE GENOMIC DNA]</scope>
    <source>
        <strain evidence="2 5">Genessee03</strain>
    </source>
</reference>
<dbReference type="EMBL" id="QFGG01000005">
    <property type="protein sequence ID" value="TID43248.1"/>
    <property type="molecule type" value="Genomic_DNA"/>
</dbReference>
<comment type="caution">
    <text evidence="3">The sequence shown here is derived from an EMBL/GenBank/DDBJ whole genome shotgun (WGS) entry which is preliminary data.</text>
</comment>
<dbReference type="Proteomes" id="UP000306421">
    <property type="component" value="Unassembled WGS sequence"/>
</dbReference>
<dbReference type="InterPro" id="IPR009097">
    <property type="entry name" value="Cyclic_Pdiesterase"/>
</dbReference>
<dbReference type="Proteomes" id="UP000270757">
    <property type="component" value="Unassembled WGS sequence"/>
</dbReference>
<organism evidence="3 6">
    <name type="scientific">Legionella taurinensis</name>
    <dbReference type="NCBI Taxonomy" id="70611"/>
    <lineage>
        <taxon>Bacteria</taxon>
        <taxon>Pseudomonadati</taxon>
        <taxon>Pseudomonadota</taxon>
        <taxon>Gammaproteobacteria</taxon>
        <taxon>Legionellales</taxon>
        <taxon>Legionellaceae</taxon>
        <taxon>Legionella</taxon>
    </lineage>
</organism>
<feature type="domain" description="DUF1868" evidence="1">
    <location>
        <begin position="36"/>
        <end position="127"/>
    </location>
</feature>
<evidence type="ECO:0000313" key="2">
    <source>
        <dbReference type="EMBL" id="PUT48423.1"/>
    </source>
</evidence>
<keyword evidence="5" id="KW-1185">Reference proteome</keyword>
<proteinExistence type="predicted"/>
<evidence type="ECO:0000313" key="7">
    <source>
        <dbReference type="Proteomes" id="UP000306421"/>
    </source>
</evidence>
<gene>
    <name evidence="3" type="ORF">D6J04_09275</name>
    <name evidence="2" type="ORF">DB745_05495</name>
    <name evidence="4" type="ORF">DIZ81_07095</name>
</gene>
<dbReference type="AlphaFoldDB" id="A0A3A5L376"/>
<dbReference type="Proteomes" id="UP000251035">
    <property type="component" value="Unassembled WGS sequence"/>
</dbReference>
<accession>A0A3A5L376</accession>
<protein>
    <submittedName>
        <fullName evidence="3">DUF1868 domain-containing protein</fullName>
    </submittedName>
</protein>
<evidence type="ECO:0000313" key="4">
    <source>
        <dbReference type="EMBL" id="TID43248.1"/>
    </source>
</evidence>
<reference evidence="4 7" key="2">
    <citation type="submission" date="2018-04" db="EMBL/GenBank/DDBJ databases">
        <title>Whole genome sequence comparison of clinical and drinking water Legionella pneumophila isolates.</title>
        <authorList>
            <person name="Garner E."/>
        </authorList>
    </citation>
    <scope>NUCLEOTIDE SEQUENCE [LARGE SCALE GENOMIC DNA]</scope>
    <source>
        <strain evidence="4 7">WH02</strain>
    </source>
</reference>
<evidence type="ECO:0000313" key="5">
    <source>
        <dbReference type="Proteomes" id="UP000251035"/>
    </source>
</evidence>
<reference evidence="3 6" key="3">
    <citation type="submission" date="2018-09" db="EMBL/GenBank/DDBJ databases">
        <title>Draft genome sequences of Legionella taurinensis isolated from water samples.</title>
        <authorList>
            <person name="Chakeri A."/>
            <person name="Allerberger F."/>
            <person name="Kundi M."/>
            <person name="Ruppitsch W."/>
            <person name="Schmid D."/>
        </authorList>
    </citation>
    <scope>NUCLEOTIDE SEQUENCE [LARGE SCALE GENOMIC DNA]</scope>
    <source>
        <strain evidence="3 6">4570-18-6</strain>
    </source>
</reference>
<name>A0A3A5L376_9GAMM</name>
<sequence>MIKQCEIDKRASLFKMTIHPIAELQLPYSTTPLIKINADGHYTLFPGVTVICPVREEDATFWQSVYQALVDDPLLLRYFSPLPMGSYHMTAINVFTQANEGGQGWDRFLLEHRLFLQRLKASLDQRCLKPTLTIEKIVVSDVIQLYGHLPAAMRDAIVTLARDHNLEHKIPRVFHITLAYRYQTPSDERLQTITRHVSNRLQKLLQHHTDTWSLKPAGLYCFNDMTAFIPWEEQNA</sequence>
<evidence type="ECO:0000313" key="6">
    <source>
        <dbReference type="Proteomes" id="UP000270757"/>
    </source>
</evidence>
<dbReference type="SUPFAM" id="SSF55144">
    <property type="entry name" value="LigT-like"/>
    <property type="match status" value="1"/>
</dbReference>
<dbReference type="Pfam" id="PF08975">
    <property type="entry name" value="2H-phosphodiest"/>
    <property type="match status" value="1"/>
</dbReference>
<dbReference type="Gene3D" id="3.90.1140.10">
    <property type="entry name" value="Cyclic phosphodiesterase"/>
    <property type="match status" value="1"/>
</dbReference>